<keyword evidence="9" id="KW-1185">Reference proteome</keyword>
<keyword evidence="3" id="KW-0812">Transmembrane</keyword>
<keyword evidence="7" id="KW-0325">Glycoprotein</keyword>
<dbReference type="GO" id="GO:0016051">
    <property type="term" value="P:carbohydrate biosynthetic process"/>
    <property type="evidence" value="ECO:0007669"/>
    <property type="project" value="InterPro"/>
</dbReference>
<evidence type="ECO:0000256" key="5">
    <source>
        <dbReference type="ARBA" id="ARBA00023034"/>
    </source>
</evidence>
<reference evidence="8 9" key="1">
    <citation type="submission" date="2016-07" db="EMBL/GenBank/DDBJ databases">
        <title>Draft Genome Sequence of Methylobrevis pamukkalensis PK2.</title>
        <authorList>
            <person name="Vasilenko O.V."/>
            <person name="Doronina N.V."/>
            <person name="Shmareva M.N."/>
            <person name="Tarlachkov S.V."/>
            <person name="Mustakhimov I."/>
            <person name="Trotsenko Y.A."/>
        </authorList>
    </citation>
    <scope>NUCLEOTIDE SEQUENCE [LARGE SCALE GENOMIC DNA]</scope>
    <source>
        <strain evidence="8 9">PK2</strain>
    </source>
</reference>
<dbReference type="AlphaFoldDB" id="A0A1E3H883"/>
<dbReference type="Pfam" id="PF03567">
    <property type="entry name" value="Sulfotransfer_2"/>
    <property type="match status" value="1"/>
</dbReference>
<dbReference type="PANTHER" id="PTHR12137:SF54">
    <property type="entry name" value="CARBOHYDRATE SULFOTRANSFERASE"/>
    <property type="match status" value="1"/>
</dbReference>
<protein>
    <submittedName>
        <fullName evidence="8">Sulfotransferase family protein</fullName>
    </submittedName>
</protein>
<keyword evidence="6" id="KW-0472">Membrane</keyword>
<keyword evidence="5" id="KW-0333">Golgi apparatus</keyword>
<comment type="subcellular location">
    <subcellularLocation>
        <location evidence="1">Golgi apparatus membrane</location>
        <topology evidence="1">Single-pass type II membrane protein</topology>
    </subcellularLocation>
</comment>
<dbReference type="Gene3D" id="3.40.50.300">
    <property type="entry name" value="P-loop containing nucleotide triphosphate hydrolases"/>
    <property type="match status" value="1"/>
</dbReference>
<dbReference type="RefSeq" id="WP_169833465.1">
    <property type="nucleotide sequence ID" value="NZ_MCRJ01000003.1"/>
</dbReference>
<keyword evidence="4" id="KW-1133">Transmembrane helix</keyword>
<accession>A0A1E3H883</accession>
<dbReference type="GO" id="GO:0008146">
    <property type="term" value="F:sulfotransferase activity"/>
    <property type="evidence" value="ECO:0007669"/>
    <property type="project" value="InterPro"/>
</dbReference>
<dbReference type="InterPro" id="IPR018011">
    <property type="entry name" value="Carb_sulfotrans_8-10"/>
</dbReference>
<dbReference type="InterPro" id="IPR005331">
    <property type="entry name" value="Sulfotransferase"/>
</dbReference>
<evidence type="ECO:0000313" key="8">
    <source>
        <dbReference type="EMBL" id="ODN72355.1"/>
    </source>
</evidence>
<sequence length="257" mass="28715">MFDEIGTLGARVLTYLRHPHRMRSVIVLKPWRLAYVRVPKAANSSIKQALHHLMTAGEVTDPAFAAYPSVPNINRDRFWRREFGARAEMTTCGRFLRVYPGFTSFTVVRNPFARVVSAYYDKIIARDELPGAMRRTGYSKTMSFRAFVERTAVVGDDLIDIHLCSQSRILSEKGRLVPDLVGRVETLDADWTAIRTAIAARGGPRLGALANTLVKTSGLRPPVAALYAADPGLADLVLARYRADFELFYPDRAMPAD</sequence>
<keyword evidence="2 8" id="KW-0808">Transferase</keyword>
<name>A0A1E3H883_9HYPH</name>
<dbReference type="Proteomes" id="UP000094622">
    <property type="component" value="Unassembled WGS sequence"/>
</dbReference>
<dbReference type="InterPro" id="IPR027417">
    <property type="entry name" value="P-loop_NTPase"/>
</dbReference>
<evidence type="ECO:0000256" key="3">
    <source>
        <dbReference type="ARBA" id="ARBA00022692"/>
    </source>
</evidence>
<evidence type="ECO:0000256" key="1">
    <source>
        <dbReference type="ARBA" id="ARBA00004323"/>
    </source>
</evidence>
<evidence type="ECO:0000256" key="4">
    <source>
        <dbReference type="ARBA" id="ARBA00022989"/>
    </source>
</evidence>
<proteinExistence type="predicted"/>
<dbReference type="PANTHER" id="PTHR12137">
    <property type="entry name" value="CARBOHYDRATE SULFOTRANSFERASE"/>
    <property type="match status" value="1"/>
</dbReference>
<gene>
    <name evidence="8" type="ORF">A6302_00282</name>
</gene>
<evidence type="ECO:0000256" key="6">
    <source>
        <dbReference type="ARBA" id="ARBA00023136"/>
    </source>
</evidence>
<organism evidence="8 9">
    <name type="scientific">Methylobrevis pamukkalensis</name>
    <dbReference type="NCBI Taxonomy" id="1439726"/>
    <lineage>
        <taxon>Bacteria</taxon>
        <taxon>Pseudomonadati</taxon>
        <taxon>Pseudomonadota</taxon>
        <taxon>Alphaproteobacteria</taxon>
        <taxon>Hyphomicrobiales</taxon>
        <taxon>Pleomorphomonadaceae</taxon>
        <taxon>Methylobrevis</taxon>
    </lineage>
</organism>
<evidence type="ECO:0000256" key="7">
    <source>
        <dbReference type="ARBA" id="ARBA00023180"/>
    </source>
</evidence>
<dbReference type="GO" id="GO:0016020">
    <property type="term" value="C:membrane"/>
    <property type="evidence" value="ECO:0007669"/>
    <property type="project" value="InterPro"/>
</dbReference>
<evidence type="ECO:0000313" key="9">
    <source>
        <dbReference type="Proteomes" id="UP000094622"/>
    </source>
</evidence>
<dbReference type="PATRIC" id="fig|1439726.3.peg.297"/>
<comment type="caution">
    <text evidence="8">The sequence shown here is derived from an EMBL/GenBank/DDBJ whole genome shotgun (WGS) entry which is preliminary data.</text>
</comment>
<dbReference type="EMBL" id="MCRJ01000003">
    <property type="protein sequence ID" value="ODN72355.1"/>
    <property type="molecule type" value="Genomic_DNA"/>
</dbReference>
<evidence type="ECO:0000256" key="2">
    <source>
        <dbReference type="ARBA" id="ARBA00022679"/>
    </source>
</evidence>